<comment type="caution">
    <text evidence="1">The sequence shown here is derived from an EMBL/GenBank/DDBJ whole genome shotgun (WGS) entry which is preliminary data.</text>
</comment>
<dbReference type="EMBL" id="CM051394">
    <property type="protein sequence ID" value="KAJ4730285.1"/>
    <property type="molecule type" value="Genomic_DNA"/>
</dbReference>
<name>A0ACC1Z2J9_MELAZ</name>
<sequence length="345" mass="37239">MIIPKMRFFSSYKRHTNGFAAKLDDDDASSRDSQTSQKVVFGVTGFCHSFLPFCSCSNAFSNLLIIFYSIPVALEARYFNKGYASVVGPLNSSFEFPRDNDAHGSHILSTAGGNFVAKATFDMAIHDGVDVLSISLGGKASAFLSDSIAIGSFHAVKHGIVVIFSAGSSGPADGTVSNVAPWQITVGASKMDRDFPSYVVLGNNARFKGQSLSDEGLLHKKFKYINGKRSAFQKNGIGLFADPRATRFTYQLHLWHPVGHVTQATTELGTKPSTLILKQSPKGPNTITPVIVKLDITSRSRYYSRTSTSCPHVSGIAGLLKILYPNCSSAAIKSAIMTTETMLDD</sequence>
<gene>
    <name evidence="1" type="ORF">OWV82_002939</name>
</gene>
<proteinExistence type="predicted"/>
<evidence type="ECO:0000313" key="1">
    <source>
        <dbReference type="EMBL" id="KAJ4730285.1"/>
    </source>
</evidence>
<dbReference type="Proteomes" id="UP001164539">
    <property type="component" value="Chromosome 1"/>
</dbReference>
<protein>
    <submittedName>
        <fullName evidence="1">Subtilisin-like protease</fullName>
    </submittedName>
</protein>
<evidence type="ECO:0000313" key="2">
    <source>
        <dbReference type="Proteomes" id="UP001164539"/>
    </source>
</evidence>
<organism evidence="1 2">
    <name type="scientific">Melia azedarach</name>
    <name type="common">Chinaberry tree</name>
    <dbReference type="NCBI Taxonomy" id="155640"/>
    <lineage>
        <taxon>Eukaryota</taxon>
        <taxon>Viridiplantae</taxon>
        <taxon>Streptophyta</taxon>
        <taxon>Embryophyta</taxon>
        <taxon>Tracheophyta</taxon>
        <taxon>Spermatophyta</taxon>
        <taxon>Magnoliopsida</taxon>
        <taxon>eudicotyledons</taxon>
        <taxon>Gunneridae</taxon>
        <taxon>Pentapetalae</taxon>
        <taxon>rosids</taxon>
        <taxon>malvids</taxon>
        <taxon>Sapindales</taxon>
        <taxon>Meliaceae</taxon>
        <taxon>Melia</taxon>
    </lineage>
</organism>
<keyword evidence="2" id="KW-1185">Reference proteome</keyword>
<reference evidence="1 2" key="1">
    <citation type="journal article" date="2023" name="Science">
        <title>Complex scaffold remodeling in plant triterpene biosynthesis.</title>
        <authorList>
            <person name="De La Pena R."/>
            <person name="Hodgson H."/>
            <person name="Liu J.C."/>
            <person name="Stephenson M.J."/>
            <person name="Martin A.C."/>
            <person name="Owen C."/>
            <person name="Harkess A."/>
            <person name="Leebens-Mack J."/>
            <person name="Jimenez L.E."/>
            <person name="Osbourn A."/>
            <person name="Sattely E.S."/>
        </authorList>
    </citation>
    <scope>NUCLEOTIDE SEQUENCE [LARGE SCALE GENOMIC DNA]</scope>
    <source>
        <strain evidence="2">cv. JPN11</strain>
        <tissue evidence="1">Leaf</tissue>
    </source>
</reference>
<accession>A0ACC1Z2J9</accession>